<evidence type="ECO:0000313" key="4">
    <source>
        <dbReference type="EMBL" id="KAK1282091.1"/>
    </source>
</evidence>
<reference evidence="4" key="1">
    <citation type="journal article" date="2023" name="Nat. Commun.">
        <title>Diploid and tetraploid genomes of Acorus and the evolution of monocots.</title>
        <authorList>
            <person name="Ma L."/>
            <person name="Liu K.W."/>
            <person name="Li Z."/>
            <person name="Hsiao Y.Y."/>
            <person name="Qi Y."/>
            <person name="Fu T."/>
            <person name="Tang G.D."/>
            <person name="Zhang D."/>
            <person name="Sun W.H."/>
            <person name="Liu D.K."/>
            <person name="Li Y."/>
            <person name="Chen G.Z."/>
            <person name="Liu X.D."/>
            <person name="Liao X.Y."/>
            <person name="Jiang Y.T."/>
            <person name="Yu X."/>
            <person name="Hao Y."/>
            <person name="Huang J."/>
            <person name="Zhao X.W."/>
            <person name="Ke S."/>
            <person name="Chen Y.Y."/>
            <person name="Wu W.L."/>
            <person name="Hsu J.L."/>
            <person name="Lin Y.F."/>
            <person name="Huang M.D."/>
            <person name="Li C.Y."/>
            <person name="Huang L."/>
            <person name="Wang Z.W."/>
            <person name="Zhao X."/>
            <person name="Zhong W.Y."/>
            <person name="Peng D.H."/>
            <person name="Ahmad S."/>
            <person name="Lan S."/>
            <person name="Zhang J.S."/>
            <person name="Tsai W.C."/>
            <person name="Van de Peer Y."/>
            <person name="Liu Z.J."/>
        </authorList>
    </citation>
    <scope>NUCLEOTIDE SEQUENCE</scope>
    <source>
        <strain evidence="4">CP</strain>
    </source>
</reference>
<feature type="transmembrane region" description="Helical" evidence="2">
    <location>
        <begin position="33"/>
        <end position="53"/>
    </location>
</feature>
<dbReference type="InterPro" id="IPR011320">
    <property type="entry name" value="RNase_H1_N"/>
</dbReference>
<feature type="domain" description="Ribonuclease H1 N-terminal" evidence="3">
    <location>
        <begin position="50"/>
        <end position="91"/>
    </location>
</feature>
<keyword evidence="5" id="KW-1185">Reference proteome</keyword>
<dbReference type="SUPFAM" id="SSF55658">
    <property type="entry name" value="L9 N-domain-like"/>
    <property type="match status" value="1"/>
</dbReference>
<dbReference type="Proteomes" id="UP001180020">
    <property type="component" value="Unassembled WGS sequence"/>
</dbReference>
<dbReference type="AlphaFoldDB" id="A0AAV9C146"/>
<evidence type="ECO:0000256" key="1">
    <source>
        <dbReference type="SAM" id="MobiDB-lite"/>
    </source>
</evidence>
<evidence type="ECO:0000259" key="3">
    <source>
        <dbReference type="Pfam" id="PF01693"/>
    </source>
</evidence>
<protein>
    <recommendedName>
        <fullName evidence="3">Ribonuclease H1 N-terminal domain-containing protein</fullName>
    </recommendedName>
</protein>
<dbReference type="Gene3D" id="3.40.970.10">
    <property type="entry name" value="Ribonuclease H1, N-terminal domain"/>
    <property type="match status" value="1"/>
</dbReference>
<organism evidence="4 5">
    <name type="scientific">Acorus calamus</name>
    <name type="common">Sweet flag</name>
    <dbReference type="NCBI Taxonomy" id="4465"/>
    <lineage>
        <taxon>Eukaryota</taxon>
        <taxon>Viridiplantae</taxon>
        <taxon>Streptophyta</taxon>
        <taxon>Embryophyta</taxon>
        <taxon>Tracheophyta</taxon>
        <taxon>Spermatophyta</taxon>
        <taxon>Magnoliopsida</taxon>
        <taxon>Liliopsida</taxon>
        <taxon>Acoraceae</taxon>
        <taxon>Acorus</taxon>
    </lineage>
</organism>
<sequence length="142" mass="15651">MGMSADAAAEVIRVFRGGIWIVDKLCGSETFLIIDWVAVFFAVMGRFPLYAVARGQRPGLYSSWEDYEAQVKGFSGAIHAGMHSIEEANEFFHRHGMAPVCALLNPTYPEIQPQRSDEDNIPPPILTNAPPISEQSTAPLIM</sequence>
<feature type="compositionally biased region" description="Polar residues" evidence="1">
    <location>
        <begin position="133"/>
        <end position="142"/>
    </location>
</feature>
<keyword evidence="2" id="KW-0812">Transmembrane</keyword>
<evidence type="ECO:0000256" key="2">
    <source>
        <dbReference type="SAM" id="Phobius"/>
    </source>
</evidence>
<comment type="caution">
    <text evidence="4">The sequence shown here is derived from an EMBL/GenBank/DDBJ whole genome shotgun (WGS) entry which is preliminary data.</text>
</comment>
<dbReference type="InterPro" id="IPR009027">
    <property type="entry name" value="Ribosomal_bL9/RNase_H1_N"/>
</dbReference>
<evidence type="ECO:0000313" key="5">
    <source>
        <dbReference type="Proteomes" id="UP001180020"/>
    </source>
</evidence>
<reference evidence="4" key="2">
    <citation type="submission" date="2023-06" db="EMBL/GenBank/DDBJ databases">
        <authorList>
            <person name="Ma L."/>
            <person name="Liu K.-W."/>
            <person name="Li Z."/>
            <person name="Hsiao Y.-Y."/>
            <person name="Qi Y."/>
            <person name="Fu T."/>
            <person name="Tang G."/>
            <person name="Zhang D."/>
            <person name="Sun W.-H."/>
            <person name="Liu D.-K."/>
            <person name="Li Y."/>
            <person name="Chen G.-Z."/>
            <person name="Liu X.-D."/>
            <person name="Liao X.-Y."/>
            <person name="Jiang Y.-T."/>
            <person name="Yu X."/>
            <person name="Hao Y."/>
            <person name="Huang J."/>
            <person name="Zhao X.-W."/>
            <person name="Ke S."/>
            <person name="Chen Y.-Y."/>
            <person name="Wu W.-L."/>
            <person name="Hsu J.-L."/>
            <person name="Lin Y.-F."/>
            <person name="Huang M.-D."/>
            <person name="Li C.-Y."/>
            <person name="Huang L."/>
            <person name="Wang Z.-W."/>
            <person name="Zhao X."/>
            <person name="Zhong W.-Y."/>
            <person name="Peng D.-H."/>
            <person name="Ahmad S."/>
            <person name="Lan S."/>
            <person name="Zhang J.-S."/>
            <person name="Tsai W.-C."/>
            <person name="Van De Peer Y."/>
            <person name="Liu Z.-J."/>
        </authorList>
    </citation>
    <scope>NUCLEOTIDE SEQUENCE</scope>
    <source>
        <strain evidence="4">CP</strain>
        <tissue evidence="4">Leaves</tissue>
    </source>
</reference>
<name>A0AAV9C146_ACOCL</name>
<accession>A0AAV9C146</accession>
<proteinExistence type="predicted"/>
<dbReference type="EMBL" id="JAUJYO010000022">
    <property type="protein sequence ID" value="KAK1282091.1"/>
    <property type="molecule type" value="Genomic_DNA"/>
</dbReference>
<keyword evidence="2" id="KW-1133">Transmembrane helix</keyword>
<dbReference type="Pfam" id="PF01693">
    <property type="entry name" value="Cauli_VI"/>
    <property type="match status" value="1"/>
</dbReference>
<feature type="region of interest" description="Disordered" evidence="1">
    <location>
        <begin position="112"/>
        <end position="142"/>
    </location>
</feature>
<dbReference type="InterPro" id="IPR037056">
    <property type="entry name" value="RNase_H1_N_sf"/>
</dbReference>
<gene>
    <name evidence="4" type="ORF">QJS10_CPB22g00219</name>
</gene>
<keyword evidence="2" id="KW-0472">Membrane</keyword>